<feature type="compositionally biased region" description="Polar residues" evidence="1">
    <location>
        <begin position="65"/>
        <end position="84"/>
    </location>
</feature>
<feature type="region of interest" description="Disordered" evidence="1">
    <location>
        <begin position="65"/>
        <end position="104"/>
    </location>
</feature>
<evidence type="ECO:0000313" key="3">
    <source>
        <dbReference type="Proteomes" id="UP000250266"/>
    </source>
</evidence>
<organism evidence="2 3">
    <name type="scientific">Lepidopterella palustris CBS 459.81</name>
    <dbReference type="NCBI Taxonomy" id="1314670"/>
    <lineage>
        <taxon>Eukaryota</taxon>
        <taxon>Fungi</taxon>
        <taxon>Dikarya</taxon>
        <taxon>Ascomycota</taxon>
        <taxon>Pezizomycotina</taxon>
        <taxon>Dothideomycetes</taxon>
        <taxon>Pleosporomycetidae</taxon>
        <taxon>Mytilinidiales</taxon>
        <taxon>Argynnaceae</taxon>
        <taxon>Lepidopterella</taxon>
    </lineage>
</organism>
<keyword evidence="3" id="KW-1185">Reference proteome</keyword>
<gene>
    <name evidence="2" type="ORF">K432DRAFT_402461</name>
</gene>
<evidence type="ECO:0000313" key="2">
    <source>
        <dbReference type="EMBL" id="OCK82931.1"/>
    </source>
</evidence>
<evidence type="ECO:0000256" key="1">
    <source>
        <dbReference type="SAM" id="MobiDB-lite"/>
    </source>
</evidence>
<feature type="compositionally biased region" description="Basic and acidic residues" evidence="1">
    <location>
        <begin position="87"/>
        <end position="104"/>
    </location>
</feature>
<dbReference type="EMBL" id="KV744874">
    <property type="protein sequence ID" value="OCK82931.1"/>
    <property type="molecule type" value="Genomic_DNA"/>
</dbReference>
<reference evidence="2 3" key="1">
    <citation type="journal article" date="2016" name="Nat. Commun.">
        <title>Ectomycorrhizal ecology is imprinted in the genome of the dominant symbiotic fungus Cenococcum geophilum.</title>
        <authorList>
            <consortium name="DOE Joint Genome Institute"/>
            <person name="Peter M."/>
            <person name="Kohler A."/>
            <person name="Ohm R.A."/>
            <person name="Kuo A."/>
            <person name="Krutzmann J."/>
            <person name="Morin E."/>
            <person name="Arend M."/>
            <person name="Barry K.W."/>
            <person name="Binder M."/>
            <person name="Choi C."/>
            <person name="Clum A."/>
            <person name="Copeland A."/>
            <person name="Grisel N."/>
            <person name="Haridas S."/>
            <person name="Kipfer T."/>
            <person name="LaButti K."/>
            <person name="Lindquist E."/>
            <person name="Lipzen A."/>
            <person name="Maire R."/>
            <person name="Meier B."/>
            <person name="Mihaltcheva S."/>
            <person name="Molinier V."/>
            <person name="Murat C."/>
            <person name="Poggeler S."/>
            <person name="Quandt C.A."/>
            <person name="Sperisen C."/>
            <person name="Tritt A."/>
            <person name="Tisserant E."/>
            <person name="Crous P.W."/>
            <person name="Henrissat B."/>
            <person name="Nehls U."/>
            <person name="Egli S."/>
            <person name="Spatafora J.W."/>
            <person name="Grigoriev I.V."/>
            <person name="Martin F.M."/>
        </authorList>
    </citation>
    <scope>NUCLEOTIDE SEQUENCE [LARGE SCALE GENOMIC DNA]</scope>
    <source>
        <strain evidence="2 3">CBS 459.81</strain>
    </source>
</reference>
<accession>A0A8E2EFP7</accession>
<dbReference type="AlphaFoldDB" id="A0A8E2EFP7"/>
<proteinExistence type="predicted"/>
<dbReference type="Proteomes" id="UP000250266">
    <property type="component" value="Unassembled WGS sequence"/>
</dbReference>
<sequence length="145" mass="17162">MPSITSLILSNLDRISRELRVSRSKKISNLNGESNNTHLDHSKTITSLILHNLYRIRREELTSNLRTPQRLTSPSMETEETAVQRTEALKTRQETEHRQQKQEEREKFIKIIRKAEKRKKYLVAQEERRLDRLIREGLGNEDGSW</sequence>
<name>A0A8E2EFP7_9PEZI</name>
<protein>
    <submittedName>
        <fullName evidence="2">Uncharacterized protein</fullName>
    </submittedName>
</protein>